<keyword evidence="2 4" id="KW-0863">Zinc-finger</keyword>
<dbReference type="PANTHER" id="PTHR10237">
    <property type="entry name" value="DEFORMED EPIDERMAL AUTOREGULATORY FACTOR 1 HOMOLOG SUPPRESSIN"/>
    <property type="match status" value="1"/>
</dbReference>
<keyword evidence="7" id="KW-1185">Reference proteome</keyword>
<sequence>MLTTAFATLFTHFYPIGNTPAVCLTQCLPPEKQAKILLLGCGDARNILFTAFSDGTHRHLDITCCDLEESVLARNILLFSLLLDSPDGIGNGVNWNIYYHMYLDRACYDRLQEQAKKLHGLSASMDTWRGSRYGTLIRFCDDGTLARVHEVWGFYTSETPEDKQSAGRFETAMRTAIQRRDKRLEPGGRSLVILTGLRSANPVGLTALEEINTLHQNFWKHGTTNMDSKAASQAGIMYANPMLVSPDAAATLHYGTEPCIGFHMSTAYAPLADSPLPQQLRMSKVEGVVASAQTEFAAWSNSFRRRAMGGLTLRMFAGDAIAFSHVLQCRHATGKADLAHWYRTRQEMEPLVLDRDDYGPAGSAPHSFNVIDTSNLMDHIGALNLLVATSPLLENDVSASLYTETLVKVEQSHHDHVDRLLFGHLPTISLLLGLLPVEYWTNTSAGCDSQQESIMDTILSGSGQSFIRTTWKRPLTHLPSSPIHLVGFDEGALANILFRVYLQMFESEGLSMLFSSLILGRIGKLSLPLHHRASFAAFLRLVKSRVAVDWDKTMTILFCHIASDRNCLMGHNYMAELCIYMHVLGVYSIDELKELPDPFPNPHGLNGDLSSWAAMPSVVSVTLKVPREKLRLFTDEDSLLVGTTPVRCVLESALDAPRREAWHQVFVAAQIGFGKLSQSGCRYSNSYQLHIVNDRLGWHGESDLFVSFLASSSDLLLEPQTARVAFGIQRTPATALRFSGQLGIELNVFETSLADAEHVYVSKYLPNQSGIMAVAGFADSGEASRPGELSQDVTASMKASVDSRTGRISAFTTRLDIAVDVLKSALKDGCPVQTAPGSSNMELTVTVGGMPLKVTFPTPVVGSGCKTRIARESSYIELIVQTPTNPALLPLASPVYTHDSNIPTSWNMPYLAKMHALPTLDISKRNKLQWLHLHASMMFSARERRLHADPSLPSTQIERTRQGFKESLFALFMNFTGLLGPKHHVFGLNNVTGGGVHILIFVSSLHLDLANRTVVLDAAVLPLTDALMPKLVLTLQLLTNYPGGICHIRVDADEMRLWRQMLPAYVERCRTWSHRSDCEYLADGARVPLSVENGQAVLCTCGNGAVPQIRELKYAAKYAVRAAISPLFPCSLVDEAYDGGDLNDDIPLPGGPPAPAPAAARTGGCLACGRDKARDGSELRTCAKCRKAKYCSRSCQRAHWKKHKSQCATDAAAAAGSG</sequence>
<evidence type="ECO:0000313" key="6">
    <source>
        <dbReference type="EMBL" id="KAK3333065.1"/>
    </source>
</evidence>
<evidence type="ECO:0000256" key="3">
    <source>
        <dbReference type="ARBA" id="ARBA00022833"/>
    </source>
</evidence>
<dbReference type="GO" id="GO:0008270">
    <property type="term" value="F:zinc ion binding"/>
    <property type="evidence" value="ECO:0007669"/>
    <property type="project" value="UniProtKB-KW"/>
</dbReference>
<dbReference type="AlphaFoldDB" id="A0AAE0MI50"/>
<keyword evidence="3" id="KW-0862">Zinc</keyword>
<dbReference type="GO" id="GO:0000981">
    <property type="term" value="F:DNA-binding transcription factor activity, RNA polymerase II-specific"/>
    <property type="evidence" value="ECO:0007669"/>
    <property type="project" value="TreeGrafter"/>
</dbReference>
<keyword evidence="1" id="KW-0479">Metal-binding</keyword>
<protein>
    <recommendedName>
        <fullName evidence="5">MYND-type domain-containing protein</fullName>
    </recommendedName>
</protein>
<dbReference type="InterPro" id="IPR027974">
    <property type="entry name" value="DUF4470"/>
</dbReference>
<dbReference type="Pfam" id="PF14737">
    <property type="entry name" value="DUF4470"/>
    <property type="match status" value="1"/>
</dbReference>
<evidence type="ECO:0000256" key="4">
    <source>
        <dbReference type="PROSITE-ProRule" id="PRU00134"/>
    </source>
</evidence>
<dbReference type="InterPro" id="IPR024119">
    <property type="entry name" value="TF_DEAF-1"/>
</dbReference>
<comment type="caution">
    <text evidence="6">The sequence shown here is derived from an EMBL/GenBank/DDBJ whole genome shotgun (WGS) entry which is preliminary data.</text>
</comment>
<organism evidence="6 7">
    <name type="scientific">Cercophora scortea</name>
    <dbReference type="NCBI Taxonomy" id="314031"/>
    <lineage>
        <taxon>Eukaryota</taxon>
        <taxon>Fungi</taxon>
        <taxon>Dikarya</taxon>
        <taxon>Ascomycota</taxon>
        <taxon>Pezizomycotina</taxon>
        <taxon>Sordariomycetes</taxon>
        <taxon>Sordariomycetidae</taxon>
        <taxon>Sordariales</taxon>
        <taxon>Lasiosphaeriaceae</taxon>
        <taxon>Cercophora</taxon>
    </lineage>
</organism>
<dbReference type="Proteomes" id="UP001286456">
    <property type="component" value="Unassembled WGS sequence"/>
</dbReference>
<dbReference type="EMBL" id="JAUEPO010000002">
    <property type="protein sequence ID" value="KAK3333065.1"/>
    <property type="molecule type" value="Genomic_DNA"/>
</dbReference>
<name>A0AAE0MI50_9PEZI</name>
<dbReference type="InterPro" id="IPR002893">
    <property type="entry name" value="Znf_MYND"/>
</dbReference>
<evidence type="ECO:0000256" key="1">
    <source>
        <dbReference type="ARBA" id="ARBA00022723"/>
    </source>
</evidence>
<feature type="domain" description="MYND-type" evidence="5">
    <location>
        <begin position="1165"/>
        <end position="1207"/>
    </location>
</feature>
<dbReference type="GO" id="GO:0005634">
    <property type="term" value="C:nucleus"/>
    <property type="evidence" value="ECO:0007669"/>
    <property type="project" value="TreeGrafter"/>
</dbReference>
<dbReference type="PROSITE" id="PS50865">
    <property type="entry name" value="ZF_MYND_2"/>
    <property type="match status" value="1"/>
</dbReference>
<gene>
    <name evidence="6" type="ORF">B0T19DRAFT_381678</name>
</gene>
<dbReference type="Pfam" id="PF01753">
    <property type="entry name" value="zf-MYND"/>
    <property type="match status" value="1"/>
</dbReference>
<evidence type="ECO:0000256" key="2">
    <source>
        <dbReference type="ARBA" id="ARBA00022771"/>
    </source>
</evidence>
<reference evidence="6" key="1">
    <citation type="journal article" date="2023" name="Mol. Phylogenet. Evol.">
        <title>Genome-scale phylogeny and comparative genomics of the fungal order Sordariales.</title>
        <authorList>
            <person name="Hensen N."/>
            <person name="Bonometti L."/>
            <person name="Westerberg I."/>
            <person name="Brannstrom I.O."/>
            <person name="Guillou S."/>
            <person name="Cros-Aarteil S."/>
            <person name="Calhoun S."/>
            <person name="Haridas S."/>
            <person name="Kuo A."/>
            <person name="Mondo S."/>
            <person name="Pangilinan J."/>
            <person name="Riley R."/>
            <person name="LaButti K."/>
            <person name="Andreopoulos B."/>
            <person name="Lipzen A."/>
            <person name="Chen C."/>
            <person name="Yan M."/>
            <person name="Daum C."/>
            <person name="Ng V."/>
            <person name="Clum A."/>
            <person name="Steindorff A."/>
            <person name="Ohm R.A."/>
            <person name="Martin F."/>
            <person name="Silar P."/>
            <person name="Natvig D.O."/>
            <person name="Lalanne C."/>
            <person name="Gautier V."/>
            <person name="Ament-Velasquez S.L."/>
            <person name="Kruys A."/>
            <person name="Hutchinson M.I."/>
            <person name="Powell A.J."/>
            <person name="Barry K."/>
            <person name="Miller A.N."/>
            <person name="Grigoriev I.V."/>
            <person name="Debuchy R."/>
            <person name="Gladieux P."/>
            <person name="Hiltunen Thoren M."/>
            <person name="Johannesson H."/>
        </authorList>
    </citation>
    <scope>NUCLEOTIDE SEQUENCE</scope>
    <source>
        <strain evidence="6">SMH4131-1</strain>
    </source>
</reference>
<evidence type="ECO:0000259" key="5">
    <source>
        <dbReference type="PROSITE" id="PS50865"/>
    </source>
</evidence>
<dbReference type="SUPFAM" id="SSF144232">
    <property type="entry name" value="HIT/MYND zinc finger-like"/>
    <property type="match status" value="1"/>
</dbReference>
<reference evidence="6" key="2">
    <citation type="submission" date="2023-06" db="EMBL/GenBank/DDBJ databases">
        <authorList>
            <consortium name="Lawrence Berkeley National Laboratory"/>
            <person name="Haridas S."/>
            <person name="Hensen N."/>
            <person name="Bonometti L."/>
            <person name="Westerberg I."/>
            <person name="Brannstrom I.O."/>
            <person name="Guillou S."/>
            <person name="Cros-Aarteil S."/>
            <person name="Calhoun S."/>
            <person name="Kuo A."/>
            <person name="Mondo S."/>
            <person name="Pangilinan J."/>
            <person name="Riley R."/>
            <person name="Labutti K."/>
            <person name="Andreopoulos B."/>
            <person name="Lipzen A."/>
            <person name="Chen C."/>
            <person name="Yanf M."/>
            <person name="Daum C."/>
            <person name="Ng V."/>
            <person name="Clum A."/>
            <person name="Steindorff A."/>
            <person name="Ohm R."/>
            <person name="Martin F."/>
            <person name="Silar P."/>
            <person name="Natvig D."/>
            <person name="Lalanne C."/>
            <person name="Gautier V."/>
            <person name="Ament-Velasquez S.L."/>
            <person name="Kruys A."/>
            <person name="Hutchinson M.I."/>
            <person name="Powell A.J."/>
            <person name="Barry K."/>
            <person name="Miller A.N."/>
            <person name="Grigoriev I.V."/>
            <person name="Debuchy R."/>
            <person name="Gladieux P."/>
            <person name="Thoren M.H."/>
            <person name="Johannesson H."/>
        </authorList>
    </citation>
    <scope>NUCLEOTIDE SEQUENCE</scope>
    <source>
        <strain evidence="6">SMH4131-1</strain>
    </source>
</reference>
<dbReference type="PANTHER" id="PTHR10237:SF14">
    <property type="entry name" value="MYND-TYPE DOMAIN-CONTAINING PROTEIN"/>
    <property type="match status" value="1"/>
</dbReference>
<proteinExistence type="predicted"/>
<dbReference type="PROSITE" id="PS01360">
    <property type="entry name" value="ZF_MYND_1"/>
    <property type="match status" value="1"/>
</dbReference>
<dbReference type="Gene3D" id="6.10.140.2220">
    <property type="match status" value="1"/>
</dbReference>
<evidence type="ECO:0000313" key="7">
    <source>
        <dbReference type="Proteomes" id="UP001286456"/>
    </source>
</evidence>
<accession>A0AAE0MI50</accession>